<proteinExistence type="predicted"/>
<name>A0A8S1MVQ4_9CILI</name>
<dbReference type="Proteomes" id="UP000692954">
    <property type="component" value="Unassembled WGS sequence"/>
</dbReference>
<dbReference type="AlphaFoldDB" id="A0A8S1MVQ4"/>
<dbReference type="OrthoDB" id="298200at2759"/>
<dbReference type="EMBL" id="CAJJDN010000042">
    <property type="protein sequence ID" value="CAD8081456.1"/>
    <property type="molecule type" value="Genomic_DNA"/>
</dbReference>
<accession>A0A8S1MVQ4</accession>
<organism evidence="1 2">
    <name type="scientific">Paramecium sonneborni</name>
    <dbReference type="NCBI Taxonomy" id="65129"/>
    <lineage>
        <taxon>Eukaryota</taxon>
        <taxon>Sar</taxon>
        <taxon>Alveolata</taxon>
        <taxon>Ciliophora</taxon>
        <taxon>Intramacronucleata</taxon>
        <taxon>Oligohymenophorea</taxon>
        <taxon>Peniculida</taxon>
        <taxon>Parameciidae</taxon>
        <taxon>Paramecium</taxon>
    </lineage>
</organism>
<gene>
    <name evidence="1" type="ORF">PSON_ATCC_30995.1.T0420052</name>
</gene>
<evidence type="ECO:0000313" key="2">
    <source>
        <dbReference type="Proteomes" id="UP000692954"/>
    </source>
</evidence>
<protein>
    <submittedName>
        <fullName evidence="1">Uncharacterized protein</fullName>
    </submittedName>
</protein>
<evidence type="ECO:0000313" key="1">
    <source>
        <dbReference type="EMBL" id="CAD8081456.1"/>
    </source>
</evidence>
<sequence>MRNQSVKKETSLKSKKQSIKANIDFQKYSFMASRKNFQSLTCSTQQDSNSSNLQFQSFRQFSPSDQVEKIKEHTTKFSSQKLIKMNSREYQDPCKIKQGVIYKKISPQINQNQDNIEVTFVRKFNLYNKSNQMNENKKSFRMDKEITIQEISNPKVQVKSTRKLTNDNAQFQAAVSQGIMSCYKTLFINAESKKDQISLSITNQPLSARTQKINLRQYK</sequence>
<reference evidence="1" key="1">
    <citation type="submission" date="2021-01" db="EMBL/GenBank/DDBJ databases">
        <authorList>
            <consortium name="Genoscope - CEA"/>
            <person name="William W."/>
        </authorList>
    </citation>
    <scope>NUCLEOTIDE SEQUENCE</scope>
</reference>
<comment type="caution">
    <text evidence="1">The sequence shown here is derived from an EMBL/GenBank/DDBJ whole genome shotgun (WGS) entry which is preliminary data.</text>
</comment>
<keyword evidence="2" id="KW-1185">Reference proteome</keyword>